<evidence type="ECO:0000256" key="4">
    <source>
        <dbReference type="ARBA" id="ARBA00022723"/>
    </source>
</evidence>
<evidence type="ECO:0000256" key="6">
    <source>
        <dbReference type="ARBA" id="ARBA00023002"/>
    </source>
</evidence>
<dbReference type="PATRIC" id="fig|1072256.5.peg.1241"/>
<dbReference type="AlphaFoldDB" id="A0A0G3HJG5"/>
<proteinExistence type="inferred from homology"/>
<dbReference type="EMBL" id="CP011546">
    <property type="protein sequence ID" value="AKK11247.1"/>
    <property type="molecule type" value="Genomic_DNA"/>
</dbReference>
<dbReference type="GO" id="GO:0005829">
    <property type="term" value="C:cytosol"/>
    <property type="evidence" value="ECO:0007669"/>
    <property type="project" value="TreeGrafter"/>
</dbReference>
<dbReference type="InterPro" id="IPR006311">
    <property type="entry name" value="TAT_signal"/>
</dbReference>
<evidence type="ECO:0000256" key="8">
    <source>
        <dbReference type="ARBA" id="ARBA00025737"/>
    </source>
</evidence>
<comment type="cofactor">
    <cofactor evidence="1">
        <name>heme b</name>
        <dbReference type="ChEBI" id="CHEBI:60344"/>
    </cofactor>
</comment>
<feature type="domain" description="Dyp-type peroxidase C-terminal" evidence="11">
    <location>
        <begin position="217"/>
        <end position="399"/>
    </location>
</feature>
<dbReference type="PANTHER" id="PTHR30521">
    <property type="entry name" value="DEFERROCHELATASE/PEROXIDASE"/>
    <property type="match status" value="1"/>
</dbReference>
<name>A0A0G3HJG5_9CORY</name>
<comment type="similarity">
    <text evidence="8">Belongs to the DyP-type peroxidase family.</text>
</comment>
<keyword evidence="5" id="KW-0732">Signal</keyword>
<dbReference type="InterPro" id="IPR011008">
    <property type="entry name" value="Dimeric_a/b-barrel"/>
</dbReference>
<keyword evidence="3" id="KW-0349">Heme</keyword>
<dbReference type="KEGG" id="cut:CUTER_06255"/>
<evidence type="ECO:0000256" key="3">
    <source>
        <dbReference type="ARBA" id="ARBA00022617"/>
    </source>
</evidence>
<keyword evidence="4" id="KW-0479">Metal-binding</keyword>
<accession>A0A0G3HJG5</accession>
<dbReference type="GO" id="GO:0004601">
    <property type="term" value="F:peroxidase activity"/>
    <property type="evidence" value="ECO:0007669"/>
    <property type="project" value="UniProtKB-KW"/>
</dbReference>
<dbReference type="PANTHER" id="PTHR30521:SF4">
    <property type="entry name" value="DEFERROCHELATASE"/>
    <property type="match status" value="1"/>
</dbReference>
<dbReference type="GO" id="GO:0020037">
    <property type="term" value="F:heme binding"/>
    <property type="evidence" value="ECO:0007669"/>
    <property type="project" value="InterPro"/>
</dbReference>
<reference evidence="12 13" key="1">
    <citation type="journal article" date="2015" name="Genome Announc.">
        <title>Virulence Factor Genes Detected in the Complete Genome Sequence of Corynebacterium uterequi DSM 45634, Isolated from the Uterus of a Maiden Mare.</title>
        <authorList>
            <person name="Ruckert C."/>
            <person name="Kriete M."/>
            <person name="Jaenicke S."/>
            <person name="Winkler A."/>
            <person name="Tauch A."/>
        </authorList>
    </citation>
    <scope>NUCLEOTIDE SEQUENCE [LARGE SCALE GENOMIC DNA]</scope>
    <source>
        <strain evidence="12 13">DSM 45634</strain>
    </source>
</reference>
<feature type="region of interest" description="Disordered" evidence="9">
    <location>
        <begin position="211"/>
        <end position="230"/>
    </location>
</feature>
<dbReference type="InterPro" id="IPR048328">
    <property type="entry name" value="Dyp_perox_C"/>
</dbReference>
<dbReference type="OrthoDB" id="9781066at2"/>
<evidence type="ECO:0000256" key="2">
    <source>
        <dbReference type="ARBA" id="ARBA00022559"/>
    </source>
</evidence>
<dbReference type="PROSITE" id="PS51318">
    <property type="entry name" value="TAT"/>
    <property type="match status" value="1"/>
</dbReference>
<keyword evidence="2 12" id="KW-0575">Peroxidase</keyword>
<keyword evidence="6 12" id="KW-0560">Oxidoreductase</keyword>
<evidence type="ECO:0000259" key="10">
    <source>
        <dbReference type="Pfam" id="PF04261"/>
    </source>
</evidence>
<keyword evidence="7" id="KW-0408">Iron</keyword>
<evidence type="ECO:0000313" key="13">
    <source>
        <dbReference type="Proteomes" id="UP000035548"/>
    </source>
</evidence>
<dbReference type="STRING" id="1072256.CUTER_06255"/>
<dbReference type="Pfam" id="PF04261">
    <property type="entry name" value="Dyp_perox_N"/>
    <property type="match status" value="1"/>
</dbReference>
<evidence type="ECO:0000256" key="9">
    <source>
        <dbReference type="SAM" id="MobiDB-lite"/>
    </source>
</evidence>
<dbReference type="EC" id="1.11.1.19" evidence="12"/>
<dbReference type="SUPFAM" id="SSF54909">
    <property type="entry name" value="Dimeric alpha+beta barrel"/>
    <property type="match status" value="1"/>
</dbReference>
<gene>
    <name evidence="12" type="ORF">CUTER_06255</name>
</gene>
<evidence type="ECO:0000256" key="1">
    <source>
        <dbReference type="ARBA" id="ARBA00001970"/>
    </source>
</evidence>
<reference evidence="13" key="2">
    <citation type="submission" date="2015-05" db="EMBL/GenBank/DDBJ databases">
        <title>Complete genome sequence of Corynebacterium uterequi DSM 45634, isolated from the uterus of a maiden mare.</title>
        <authorList>
            <person name="Ruckert C."/>
            <person name="Albersmeier A."/>
            <person name="Winkler A."/>
            <person name="Tauch A."/>
        </authorList>
    </citation>
    <scope>NUCLEOTIDE SEQUENCE [LARGE SCALE GENOMIC DNA]</scope>
    <source>
        <strain evidence="13">DSM 45634</strain>
    </source>
</reference>
<organism evidence="12 13">
    <name type="scientific">Corynebacterium uterequi</name>
    <dbReference type="NCBI Taxonomy" id="1072256"/>
    <lineage>
        <taxon>Bacteria</taxon>
        <taxon>Bacillati</taxon>
        <taxon>Actinomycetota</taxon>
        <taxon>Actinomycetes</taxon>
        <taxon>Mycobacteriales</taxon>
        <taxon>Corynebacteriaceae</taxon>
        <taxon>Corynebacterium</taxon>
    </lineage>
</organism>
<dbReference type="InterPro" id="IPR048327">
    <property type="entry name" value="Dyp_perox_N"/>
</dbReference>
<feature type="domain" description="Dyp-type peroxidase N-terminal" evidence="10">
    <location>
        <begin position="63"/>
        <end position="205"/>
    </location>
</feature>
<protein>
    <submittedName>
        <fullName evidence="12">Dyp-type peroxidase family</fullName>
        <ecNumber evidence="12">1.11.1.19</ecNumber>
    </submittedName>
</protein>
<evidence type="ECO:0000256" key="7">
    <source>
        <dbReference type="ARBA" id="ARBA00023004"/>
    </source>
</evidence>
<dbReference type="NCBIfam" id="TIGR01413">
    <property type="entry name" value="Dyp_perox_fam"/>
    <property type="match status" value="1"/>
</dbReference>
<dbReference type="Proteomes" id="UP000035548">
    <property type="component" value="Chromosome"/>
</dbReference>
<dbReference type="Pfam" id="PF20628">
    <property type="entry name" value="Dyp_perox_C"/>
    <property type="match status" value="1"/>
</dbReference>
<dbReference type="InterPro" id="IPR006314">
    <property type="entry name" value="Dyp_peroxidase"/>
</dbReference>
<evidence type="ECO:0000256" key="5">
    <source>
        <dbReference type="ARBA" id="ARBA00022729"/>
    </source>
</evidence>
<evidence type="ECO:0000313" key="12">
    <source>
        <dbReference type="EMBL" id="AKK11247.1"/>
    </source>
</evidence>
<sequence length="418" mass="45510">MNAHDVSRRDFLTAGGVAAGGVVVAGAAAACAPQAAKEQVAAVAEDPNRFLESQTVEFDGPHQAGIATPAQANLILAGFRFTEGVDREGARRLLRMWTQDARALCRGEVPPSSLEPELTDKPANLTVTCGLGPRFFEVIGKPTLRPAGLADVPAFSRDQLDPQWGQMDAVLQICSDNPMTAAYALRHLVRISPTYVTVEYLQQGFLHAKGASGESSTPRNFFGQLDGSKNPRTPEELAEQVFIPEGDDWLRGSSVMVVRRIHMNVDTWEELDRSSRENAMGRRLADGSPLTGGTEFDDVDLNARDGFGLPVIDRNSHVARAMPVDGHPEQRLLRRAYNYNLAPVASRPEELSNTGLVFICYQQDSAAQFSAIQARLDEADLLNTWVTHIGSGVYWVPPGTGAGEDADEYWAQRLIEKA</sequence>
<dbReference type="GO" id="GO:0046872">
    <property type="term" value="F:metal ion binding"/>
    <property type="evidence" value="ECO:0007669"/>
    <property type="project" value="UniProtKB-KW"/>
</dbReference>
<evidence type="ECO:0000259" key="11">
    <source>
        <dbReference type="Pfam" id="PF20628"/>
    </source>
</evidence>
<keyword evidence="13" id="KW-1185">Reference proteome</keyword>
<dbReference type="RefSeq" id="WP_047259697.1">
    <property type="nucleotide sequence ID" value="NZ_CP011546.1"/>
</dbReference>
<dbReference type="PROSITE" id="PS51404">
    <property type="entry name" value="DYP_PEROXIDASE"/>
    <property type="match status" value="1"/>
</dbReference>